<dbReference type="EMBL" id="JWZT01000351">
    <property type="protein sequence ID" value="KII74600.1"/>
    <property type="molecule type" value="Genomic_DNA"/>
</dbReference>
<protein>
    <submittedName>
        <fullName evidence="1">Uncharacterized protein</fullName>
    </submittedName>
</protein>
<evidence type="ECO:0000313" key="2">
    <source>
        <dbReference type="Proteomes" id="UP000031668"/>
    </source>
</evidence>
<organism evidence="1 2">
    <name type="scientific">Thelohanellus kitauei</name>
    <name type="common">Myxosporean</name>
    <dbReference type="NCBI Taxonomy" id="669202"/>
    <lineage>
        <taxon>Eukaryota</taxon>
        <taxon>Metazoa</taxon>
        <taxon>Cnidaria</taxon>
        <taxon>Myxozoa</taxon>
        <taxon>Myxosporea</taxon>
        <taxon>Bivalvulida</taxon>
        <taxon>Platysporina</taxon>
        <taxon>Myxobolidae</taxon>
        <taxon>Thelohanellus</taxon>
    </lineage>
</organism>
<keyword evidence="2" id="KW-1185">Reference proteome</keyword>
<dbReference type="AlphaFoldDB" id="A0A0C2NE68"/>
<accession>A0A0C2NE68</accession>
<comment type="caution">
    <text evidence="1">The sequence shown here is derived from an EMBL/GenBank/DDBJ whole genome shotgun (WGS) entry which is preliminary data.</text>
</comment>
<name>A0A0C2NE68_THEKT</name>
<dbReference type="Proteomes" id="UP000031668">
    <property type="component" value="Unassembled WGS sequence"/>
</dbReference>
<evidence type="ECO:0000313" key="1">
    <source>
        <dbReference type="EMBL" id="KII74600.1"/>
    </source>
</evidence>
<gene>
    <name evidence="1" type="ORF">RF11_05926</name>
</gene>
<proteinExistence type="predicted"/>
<sequence>MKHRYWDVSVLLLAQFKATFKPIEKPITHFYNIDTEHMIWRPVEVTEQYVSVKGTEKILYAGDVLKIVIFYTYDEKAGFRISQFVLVFDAAVERCIFSFTQQGEQSVDYVLTN</sequence>
<reference evidence="1 2" key="1">
    <citation type="journal article" date="2014" name="Genome Biol. Evol.">
        <title>The genome of the myxosporean Thelohanellus kitauei shows adaptations to nutrient acquisition within its fish host.</title>
        <authorList>
            <person name="Yang Y."/>
            <person name="Xiong J."/>
            <person name="Zhou Z."/>
            <person name="Huo F."/>
            <person name="Miao W."/>
            <person name="Ran C."/>
            <person name="Liu Y."/>
            <person name="Zhang J."/>
            <person name="Feng J."/>
            <person name="Wang M."/>
            <person name="Wang M."/>
            <person name="Wang L."/>
            <person name="Yao B."/>
        </authorList>
    </citation>
    <scope>NUCLEOTIDE SEQUENCE [LARGE SCALE GENOMIC DNA]</scope>
    <source>
        <strain evidence="1">Wuqing</strain>
    </source>
</reference>